<keyword evidence="1" id="KW-0812">Transmembrane</keyword>
<accession>A0A266Q4X9</accession>
<dbReference type="STRING" id="1209072.GCA_000766945_01000"/>
<evidence type="ECO:0000313" key="2">
    <source>
        <dbReference type="EMBL" id="OZY84892.1"/>
    </source>
</evidence>
<dbReference type="InterPro" id="IPR021249">
    <property type="entry name" value="DUF2788"/>
</dbReference>
<proteinExistence type="predicted"/>
<name>A0A266Q4X9_9GAMM</name>
<dbReference type="AlphaFoldDB" id="A0A266Q4X9"/>
<feature type="transmembrane region" description="Helical" evidence="1">
    <location>
        <begin position="38"/>
        <end position="56"/>
    </location>
</feature>
<evidence type="ECO:0000256" key="1">
    <source>
        <dbReference type="SAM" id="Phobius"/>
    </source>
</evidence>
<dbReference type="Proteomes" id="UP000216101">
    <property type="component" value="Unassembled WGS sequence"/>
</dbReference>
<keyword evidence="3" id="KW-1185">Reference proteome</keyword>
<organism evidence="2 3">
    <name type="scientific">Cellvibrio mixtus</name>
    <dbReference type="NCBI Taxonomy" id="39650"/>
    <lineage>
        <taxon>Bacteria</taxon>
        <taxon>Pseudomonadati</taxon>
        <taxon>Pseudomonadota</taxon>
        <taxon>Gammaproteobacteria</taxon>
        <taxon>Cellvibrionales</taxon>
        <taxon>Cellvibrionaceae</taxon>
        <taxon>Cellvibrio</taxon>
    </lineage>
</organism>
<sequence>MTLAQLETWGMYLCGGGLIVFMFFIVWDLAKKSKAGKFGTFVLFGVLGFAIMVFVIKEVFVHILG</sequence>
<reference evidence="3" key="1">
    <citation type="submission" date="2017-05" db="EMBL/GenBank/DDBJ databases">
        <authorList>
            <person name="Barney B.M."/>
        </authorList>
    </citation>
    <scope>NUCLEOTIDE SEQUENCE [LARGE SCALE GENOMIC DNA]</scope>
    <source>
        <strain evidence="3">PSBB022</strain>
    </source>
</reference>
<keyword evidence="1" id="KW-0472">Membrane</keyword>
<evidence type="ECO:0000313" key="3">
    <source>
        <dbReference type="Proteomes" id="UP000216101"/>
    </source>
</evidence>
<gene>
    <name evidence="2" type="ORF">CBP51_17165</name>
</gene>
<feature type="transmembrane region" description="Helical" evidence="1">
    <location>
        <begin position="6"/>
        <end position="26"/>
    </location>
</feature>
<dbReference type="EMBL" id="NHNI01000002">
    <property type="protein sequence ID" value="OZY84892.1"/>
    <property type="molecule type" value="Genomic_DNA"/>
</dbReference>
<evidence type="ECO:0008006" key="4">
    <source>
        <dbReference type="Google" id="ProtNLM"/>
    </source>
</evidence>
<protein>
    <recommendedName>
        <fullName evidence="4">DUF2788 domain-containing protein</fullName>
    </recommendedName>
</protein>
<dbReference type="Pfam" id="PF10981">
    <property type="entry name" value="DUF2788"/>
    <property type="match status" value="1"/>
</dbReference>
<dbReference type="RefSeq" id="WP_078042644.1">
    <property type="nucleotide sequence ID" value="NZ_NHNI01000002.1"/>
</dbReference>
<comment type="caution">
    <text evidence="2">The sequence shown here is derived from an EMBL/GenBank/DDBJ whole genome shotgun (WGS) entry which is preliminary data.</text>
</comment>
<keyword evidence="1" id="KW-1133">Transmembrane helix</keyword>